<dbReference type="AlphaFoldDB" id="A0A812KJA1"/>
<dbReference type="SUPFAM" id="SSF52172">
    <property type="entry name" value="CheY-like"/>
    <property type="match status" value="1"/>
</dbReference>
<evidence type="ECO:0000313" key="11">
    <source>
        <dbReference type="Proteomes" id="UP000604046"/>
    </source>
</evidence>
<dbReference type="FunFam" id="3.30.565.10:FF:000006">
    <property type="entry name" value="Sensor histidine kinase WalK"/>
    <property type="match status" value="1"/>
</dbReference>
<feature type="domain" description="Response regulatory" evidence="9">
    <location>
        <begin position="356"/>
        <end position="459"/>
    </location>
</feature>
<evidence type="ECO:0000256" key="1">
    <source>
        <dbReference type="ARBA" id="ARBA00000085"/>
    </source>
</evidence>
<comment type="caution">
    <text evidence="10">The sequence shown here is derived from an EMBL/GenBank/DDBJ whole genome shotgun (WGS) entry which is preliminary data.</text>
</comment>
<evidence type="ECO:0000313" key="10">
    <source>
        <dbReference type="EMBL" id="CAE7230554.1"/>
    </source>
</evidence>
<sequence>MGTAQRMDREKNVVGTIYIGQDVTELKDIDEWKISMMAMMSHELKSPLHGIIGLSQAMLLDKSTAQKGSVVMISNCATRLLDVVRNLMDTSELLHRRNRPLARDPVHLAGVAEEVVLLCQQAVDKRGVSTMKPSVKIINTLVEPLPVIEADAYRCTQLLYSLVSNAIKFTHKGSVTISASADDVEEKVTVYVKDTGIGISSDNLDRIFEPFDQEDRSEKRGYEGLGMGLALCREIVHQHRGTLAVKSQKGKGSTFQFTLPYKMPVEDKAEGKGYEDDKSVSLRVPATQTRQSTNISDLSGGWSNNSAPSAPVMGRAPTLDPLAARSTSSGAERDGPSKNLAGAQYLPDVGEDSQLVVLSVDDDMINQQVMTSLLQSSQYKLQVASSFGEALNYLLENPPPALILLEVMTPGLSGPDALRTLRKKYSAEVLPIIMISANGDKDTITRPSSRVGNLSTFSA</sequence>
<accession>A0A812KJA1</accession>
<dbReference type="InterPro" id="IPR011006">
    <property type="entry name" value="CheY-like_superfamily"/>
</dbReference>
<feature type="domain" description="Histidine kinase" evidence="8">
    <location>
        <begin position="39"/>
        <end position="263"/>
    </location>
</feature>
<dbReference type="PROSITE" id="PS50110">
    <property type="entry name" value="RESPONSE_REGULATORY"/>
    <property type="match status" value="1"/>
</dbReference>
<dbReference type="PRINTS" id="PR00344">
    <property type="entry name" value="BCTRLSENSOR"/>
</dbReference>
<comment type="caution">
    <text evidence="6">Lacks conserved residue(s) required for the propagation of feature annotation.</text>
</comment>
<evidence type="ECO:0000256" key="4">
    <source>
        <dbReference type="ARBA" id="ARBA00022679"/>
    </source>
</evidence>
<dbReference type="SMART" id="SM00387">
    <property type="entry name" value="HATPase_c"/>
    <property type="match status" value="1"/>
</dbReference>
<dbReference type="PANTHER" id="PTHR43047:SF72">
    <property type="entry name" value="OSMOSENSING HISTIDINE PROTEIN KINASE SLN1"/>
    <property type="match status" value="1"/>
</dbReference>
<dbReference type="InterPro" id="IPR003594">
    <property type="entry name" value="HATPase_dom"/>
</dbReference>
<dbReference type="Pfam" id="PF02518">
    <property type="entry name" value="HATPase_c"/>
    <property type="match status" value="1"/>
</dbReference>
<gene>
    <name evidence="10" type="primary">luxQ</name>
    <name evidence="10" type="ORF">SNAT2548_LOCUS9381</name>
</gene>
<dbReference type="CDD" id="cd00082">
    <property type="entry name" value="HisKA"/>
    <property type="match status" value="1"/>
</dbReference>
<dbReference type="Gene3D" id="1.10.287.130">
    <property type="match status" value="1"/>
</dbReference>
<reference evidence="10" key="1">
    <citation type="submission" date="2021-02" db="EMBL/GenBank/DDBJ databases">
        <authorList>
            <person name="Dougan E. K."/>
            <person name="Rhodes N."/>
            <person name="Thang M."/>
            <person name="Chan C."/>
        </authorList>
    </citation>
    <scope>NUCLEOTIDE SEQUENCE</scope>
</reference>
<dbReference type="InterPro" id="IPR001789">
    <property type="entry name" value="Sig_transdc_resp-reg_receiver"/>
</dbReference>
<keyword evidence="4" id="KW-0808">Transferase</keyword>
<proteinExistence type="predicted"/>
<evidence type="ECO:0000256" key="7">
    <source>
        <dbReference type="SAM" id="MobiDB-lite"/>
    </source>
</evidence>
<evidence type="ECO:0000256" key="3">
    <source>
        <dbReference type="ARBA" id="ARBA00022553"/>
    </source>
</evidence>
<dbReference type="InterPro" id="IPR003661">
    <property type="entry name" value="HisK_dim/P_dom"/>
</dbReference>
<dbReference type="InterPro" id="IPR036097">
    <property type="entry name" value="HisK_dim/P_sf"/>
</dbReference>
<dbReference type="GO" id="GO:0005886">
    <property type="term" value="C:plasma membrane"/>
    <property type="evidence" value="ECO:0007669"/>
    <property type="project" value="TreeGrafter"/>
</dbReference>
<dbReference type="InterPro" id="IPR004358">
    <property type="entry name" value="Sig_transdc_His_kin-like_C"/>
</dbReference>
<protein>
    <recommendedName>
        <fullName evidence="2">histidine kinase</fullName>
        <ecNumber evidence="2">2.7.13.3</ecNumber>
    </recommendedName>
</protein>
<dbReference type="SUPFAM" id="SSF55874">
    <property type="entry name" value="ATPase domain of HSP90 chaperone/DNA topoisomerase II/histidine kinase"/>
    <property type="match status" value="1"/>
</dbReference>
<dbReference type="PANTHER" id="PTHR43047">
    <property type="entry name" value="TWO-COMPONENT HISTIDINE PROTEIN KINASE"/>
    <property type="match status" value="1"/>
</dbReference>
<dbReference type="EMBL" id="CAJNDS010000725">
    <property type="protein sequence ID" value="CAE7230554.1"/>
    <property type="molecule type" value="Genomic_DNA"/>
</dbReference>
<feature type="compositionally biased region" description="Polar residues" evidence="7">
    <location>
        <begin position="286"/>
        <end position="308"/>
    </location>
</feature>
<dbReference type="OrthoDB" id="437911at2759"/>
<dbReference type="EC" id="2.7.13.3" evidence="2"/>
<dbReference type="Gene3D" id="3.40.50.2300">
    <property type="match status" value="1"/>
</dbReference>
<evidence type="ECO:0000256" key="6">
    <source>
        <dbReference type="PROSITE-ProRule" id="PRU00169"/>
    </source>
</evidence>
<keyword evidence="11" id="KW-1185">Reference proteome</keyword>
<dbReference type="SMART" id="SM00388">
    <property type="entry name" value="HisKA"/>
    <property type="match status" value="1"/>
</dbReference>
<feature type="region of interest" description="Disordered" evidence="7">
    <location>
        <begin position="285"/>
        <end position="341"/>
    </location>
</feature>
<dbReference type="Gene3D" id="3.30.565.10">
    <property type="entry name" value="Histidine kinase-like ATPase, C-terminal domain"/>
    <property type="match status" value="1"/>
</dbReference>
<keyword evidence="5" id="KW-0418">Kinase</keyword>
<dbReference type="InterPro" id="IPR036890">
    <property type="entry name" value="HATPase_C_sf"/>
</dbReference>
<evidence type="ECO:0000256" key="5">
    <source>
        <dbReference type="ARBA" id="ARBA00022777"/>
    </source>
</evidence>
<dbReference type="GO" id="GO:0009927">
    <property type="term" value="F:histidine phosphotransfer kinase activity"/>
    <property type="evidence" value="ECO:0007669"/>
    <property type="project" value="TreeGrafter"/>
</dbReference>
<dbReference type="Pfam" id="PF00512">
    <property type="entry name" value="HisKA"/>
    <property type="match status" value="1"/>
</dbReference>
<evidence type="ECO:0000259" key="9">
    <source>
        <dbReference type="PROSITE" id="PS50110"/>
    </source>
</evidence>
<dbReference type="GO" id="GO:0000155">
    <property type="term" value="F:phosphorelay sensor kinase activity"/>
    <property type="evidence" value="ECO:0007669"/>
    <property type="project" value="InterPro"/>
</dbReference>
<dbReference type="SUPFAM" id="SSF47384">
    <property type="entry name" value="Homodimeric domain of signal transducing histidine kinase"/>
    <property type="match status" value="1"/>
</dbReference>
<dbReference type="SMART" id="SM00448">
    <property type="entry name" value="REC"/>
    <property type="match status" value="1"/>
</dbReference>
<dbReference type="Pfam" id="PF00072">
    <property type="entry name" value="Response_reg"/>
    <property type="match status" value="1"/>
</dbReference>
<name>A0A812KJA1_9DINO</name>
<dbReference type="Proteomes" id="UP000604046">
    <property type="component" value="Unassembled WGS sequence"/>
</dbReference>
<evidence type="ECO:0000256" key="2">
    <source>
        <dbReference type="ARBA" id="ARBA00012438"/>
    </source>
</evidence>
<dbReference type="CDD" id="cd16922">
    <property type="entry name" value="HATPase_EvgS-ArcB-TorS-like"/>
    <property type="match status" value="1"/>
</dbReference>
<evidence type="ECO:0000259" key="8">
    <source>
        <dbReference type="PROSITE" id="PS50109"/>
    </source>
</evidence>
<dbReference type="InterPro" id="IPR005467">
    <property type="entry name" value="His_kinase_dom"/>
</dbReference>
<comment type="catalytic activity">
    <reaction evidence="1">
        <text>ATP + protein L-histidine = ADP + protein N-phospho-L-histidine.</text>
        <dbReference type="EC" id="2.7.13.3"/>
    </reaction>
</comment>
<dbReference type="PROSITE" id="PS50109">
    <property type="entry name" value="HIS_KIN"/>
    <property type="match status" value="1"/>
</dbReference>
<organism evidence="10 11">
    <name type="scientific">Symbiodinium natans</name>
    <dbReference type="NCBI Taxonomy" id="878477"/>
    <lineage>
        <taxon>Eukaryota</taxon>
        <taxon>Sar</taxon>
        <taxon>Alveolata</taxon>
        <taxon>Dinophyceae</taxon>
        <taxon>Suessiales</taxon>
        <taxon>Symbiodiniaceae</taxon>
        <taxon>Symbiodinium</taxon>
    </lineage>
</organism>
<keyword evidence="3" id="KW-0597">Phosphoprotein</keyword>